<comment type="caution">
    <text evidence="1">The sequence shown here is derived from an EMBL/GenBank/DDBJ whole genome shotgun (WGS) entry which is preliminary data.</text>
</comment>
<organism evidence="1 2">
    <name type="scientific">Cyanomargarita calcarea GSE-NOS-MK-12-04C</name>
    <dbReference type="NCBI Taxonomy" id="2839659"/>
    <lineage>
        <taxon>Bacteria</taxon>
        <taxon>Bacillati</taxon>
        <taxon>Cyanobacteriota</taxon>
        <taxon>Cyanophyceae</taxon>
        <taxon>Nostocales</taxon>
        <taxon>Cyanomargaritaceae</taxon>
        <taxon>Cyanomargarita</taxon>
    </lineage>
</organism>
<name>A0A951QIH7_9CYAN</name>
<dbReference type="AlphaFoldDB" id="A0A951QIH7"/>
<protein>
    <submittedName>
        <fullName evidence="1">Uncharacterized protein</fullName>
    </submittedName>
</protein>
<evidence type="ECO:0000313" key="1">
    <source>
        <dbReference type="EMBL" id="MBW4666515.1"/>
    </source>
</evidence>
<proteinExistence type="predicted"/>
<reference evidence="1" key="2">
    <citation type="journal article" date="2022" name="Microbiol. Resour. Announc.">
        <title>Metagenome Sequencing to Explore Phylogenomics of Terrestrial Cyanobacteria.</title>
        <authorList>
            <person name="Ward R.D."/>
            <person name="Stajich J.E."/>
            <person name="Johansen J.R."/>
            <person name="Huntemann M."/>
            <person name="Clum A."/>
            <person name="Foster B."/>
            <person name="Foster B."/>
            <person name="Roux S."/>
            <person name="Palaniappan K."/>
            <person name="Varghese N."/>
            <person name="Mukherjee S."/>
            <person name="Reddy T.B.K."/>
            <person name="Daum C."/>
            <person name="Copeland A."/>
            <person name="Chen I.A."/>
            <person name="Ivanova N.N."/>
            <person name="Kyrpides N.C."/>
            <person name="Shapiro N."/>
            <person name="Eloe-Fadrosh E.A."/>
            <person name="Pietrasiak N."/>
        </authorList>
    </citation>
    <scope>NUCLEOTIDE SEQUENCE</scope>
    <source>
        <strain evidence="1">GSE-NOS-MK-12-04C</strain>
    </source>
</reference>
<sequence>MQSLQYLWVIPKLKAIALQPRSKRSHYPNRVISKDNTMLATKNPWTLEQREIIAAIVNDALTIKLEASDVVGCVVEGDDVHVIWNGEFRQSFWFGREWFRDRVAAKKQELELRVECAKRGLRVMLYTEGDEGFYICCGNQYIGQMIAPGQHSDYWSILPSYGSRQLAGRLTETAVNDLYVKALAVSL</sequence>
<evidence type="ECO:0000313" key="2">
    <source>
        <dbReference type="Proteomes" id="UP000729701"/>
    </source>
</evidence>
<dbReference type="EMBL" id="JAHHGZ010000003">
    <property type="protein sequence ID" value="MBW4666515.1"/>
    <property type="molecule type" value="Genomic_DNA"/>
</dbReference>
<gene>
    <name evidence="1" type="ORF">KME60_03465</name>
</gene>
<reference evidence="1" key="1">
    <citation type="submission" date="2021-05" db="EMBL/GenBank/DDBJ databases">
        <authorList>
            <person name="Pietrasiak N."/>
            <person name="Ward R."/>
            <person name="Stajich J.E."/>
            <person name="Kurbessoian T."/>
        </authorList>
    </citation>
    <scope>NUCLEOTIDE SEQUENCE</scope>
    <source>
        <strain evidence="1">GSE-NOS-MK-12-04C</strain>
    </source>
</reference>
<accession>A0A951QIH7</accession>
<dbReference type="Proteomes" id="UP000729701">
    <property type="component" value="Unassembled WGS sequence"/>
</dbReference>